<keyword evidence="5" id="KW-1185">Reference proteome</keyword>
<feature type="domain" description="Factor of DNA methylation 1-5/IDN2" evidence="3">
    <location>
        <begin position="496"/>
        <end position="622"/>
    </location>
</feature>
<dbReference type="InterPro" id="IPR005379">
    <property type="entry name" value="FDM1-5/IDN2_XH"/>
</dbReference>
<dbReference type="Pfam" id="PF03469">
    <property type="entry name" value="XH"/>
    <property type="match status" value="1"/>
</dbReference>
<dbReference type="GeneID" id="125540059"/>
<gene>
    <name evidence="4" type="primary">LOC125540059</name>
</gene>
<evidence type="ECO:0000313" key="5">
    <source>
        <dbReference type="Proteomes" id="UP000015106"/>
    </source>
</evidence>
<name>A0A8R7TNE4_TRIUA</name>
<evidence type="ECO:0000256" key="1">
    <source>
        <dbReference type="SAM" id="Coils"/>
    </source>
</evidence>
<reference evidence="4" key="2">
    <citation type="submission" date="2018-03" db="EMBL/GenBank/DDBJ databases">
        <title>The Triticum urartu genome reveals the dynamic nature of wheat genome evolution.</title>
        <authorList>
            <person name="Ling H."/>
            <person name="Ma B."/>
            <person name="Shi X."/>
            <person name="Liu H."/>
            <person name="Dong L."/>
            <person name="Sun H."/>
            <person name="Cao Y."/>
            <person name="Gao Q."/>
            <person name="Zheng S."/>
            <person name="Li Y."/>
            <person name="Yu Y."/>
            <person name="Du H."/>
            <person name="Qi M."/>
            <person name="Li Y."/>
            <person name="Yu H."/>
            <person name="Cui Y."/>
            <person name="Wang N."/>
            <person name="Chen C."/>
            <person name="Wu H."/>
            <person name="Zhao Y."/>
            <person name="Zhang J."/>
            <person name="Li Y."/>
            <person name="Zhou W."/>
            <person name="Zhang B."/>
            <person name="Hu W."/>
            <person name="Eijk M."/>
            <person name="Tang J."/>
            <person name="Witsenboer H."/>
            <person name="Zhao S."/>
            <person name="Li Z."/>
            <person name="Zhang A."/>
            <person name="Wang D."/>
            <person name="Liang C."/>
        </authorList>
    </citation>
    <scope>NUCLEOTIDE SEQUENCE [LARGE SCALE GENOMIC DNA]</scope>
    <source>
        <strain evidence="4">cv. G1812</strain>
    </source>
</reference>
<evidence type="ECO:0000259" key="3">
    <source>
        <dbReference type="Pfam" id="PF03469"/>
    </source>
</evidence>
<sequence>MSKRHRTAASDPWDDDQDMPPQKAPPGIHRSVYLEWRAGATGRLRDVRDNLRLLAPPPPPPASQEAGLRALGLLDFVRLRLDDAPPRRDLVAALVANYKQFYEWSYARGAFVKVSLDAFADALRLPPPTEGPPDAAAAAAAAPPGLASAAEWFIEAYILKPLRARAAAEGRPRRLPSDVDLALYRAKFGMVHKVDWSRLIWVLAEKEMVDLSKGRRPDWTCHYAAYLQRLIWVDNPGLFQPALPLLGLGGDQNLPSELQSKMQEVEARSKLLDARSKLLDTRAEHLESKSKELEERALASKTLTELELLNRNLLAEKEAINSELVGVQEELGEARKQLMQLDDSMESMKSLSKALFSRERKSNARLLNARWALVTKEIKGNGDLKSHQEELAELQDGMQGLKSLNQVLCSRERESNVQLLDTRWALVTKEIKGNGDLKNLREELAELRDGMQGLESLNQVLVTKNLIHNDKLQAARKELIDGLMVATNGRANIGLKRMGELDPKAVANACRPRLSQKKTLILCSKWEAQIRNAGWHPFKVIMVDDQPMEIFLDDDDKLVELKQEHGDQMFALVKQALIERNKYNPSGGYPETLLWNFKHSREATMEEAVQFIVKKCCANKRKR</sequence>
<dbReference type="Gramene" id="TuG1812G0200005577.01.T01">
    <property type="protein sequence ID" value="TuG1812G0200005577.01.T01"/>
    <property type="gene ID" value="TuG1812G0200005577.01"/>
</dbReference>
<dbReference type="AlphaFoldDB" id="A0A8R7TNE4"/>
<keyword evidence="1" id="KW-0175">Coiled coil</keyword>
<dbReference type="EnsemblPlants" id="TuG1812G0200005577.01.T01">
    <property type="protein sequence ID" value="TuG1812G0200005577.01.T01"/>
    <property type="gene ID" value="TuG1812G0200005577.01"/>
</dbReference>
<organism evidence="4 5">
    <name type="scientific">Triticum urartu</name>
    <name type="common">Red wild einkorn</name>
    <name type="synonym">Crithodium urartu</name>
    <dbReference type="NCBI Taxonomy" id="4572"/>
    <lineage>
        <taxon>Eukaryota</taxon>
        <taxon>Viridiplantae</taxon>
        <taxon>Streptophyta</taxon>
        <taxon>Embryophyta</taxon>
        <taxon>Tracheophyta</taxon>
        <taxon>Spermatophyta</taxon>
        <taxon>Magnoliopsida</taxon>
        <taxon>Liliopsida</taxon>
        <taxon>Poales</taxon>
        <taxon>Poaceae</taxon>
        <taxon>BOP clade</taxon>
        <taxon>Pooideae</taxon>
        <taxon>Triticodae</taxon>
        <taxon>Triticeae</taxon>
        <taxon>Triticinae</taxon>
        <taxon>Triticum</taxon>
    </lineage>
</organism>
<reference evidence="4" key="3">
    <citation type="submission" date="2022-06" db="UniProtKB">
        <authorList>
            <consortium name="EnsemblPlants"/>
        </authorList>
    </citation>
    <scope>IDENTIFICATION</scope>
</reference>
<dbReference type="InterPro" id="IPR045177">
    <property type="entry name" value="FDM1-5/IDN2"/>
</dbReference>
<reference evidence="5" key="1">
    <citation type="journal article" date="2013" name="Nature">
        <title>Draft genome of the wheat A-genome progenitor Triticum urartu.</title>
        <authorList>
            <person name="Ling H.Q."/>
            <person name="Zhao S."/>
            <person name="Liu D."/>
            <person name="Wang J."/>
            <person name="Sun H."/>
            <person name="Zhang C."/>
            <person name="Fan H."/>
            <person name="Li D."/>
            <person name="Dong L."/>
            <person name="Tao Y."/>
            <person name="Gao C."/>
            <person name="Wu H."/>
            <person name="Li Y."/>
            <person name="Cui Y."/>
            <person name="Guo X."/>
            <person name="Zheng S."/>
            <person name="Wang B."/>
            <person name="Yu K."/>
            <person name="Liang Q."/>
            <person name="Yang W."/>
            <person name="Lou X."/>
            <person name="Chen J."/>
            <person name="Feng M."/>
            <person name="Jian J."/>
            <person name="Zhang X."/>
            <person name="Luo G."/>
            <person name="Jiang Y."/>
            <person name="Liu J."/>
            <person name="Wang Z."/>
            <person name="Sha Y."/>
            <person name="Zhang B."/>
            <person name="Wu H."/>
            <person name="Tang D."/>
            <person name="Shen Q."/>
            <person name="Xue P."/>
            <person name="Zou S."/>
            <person name="Wang X."/>
            <person name="Liu X."/>
            <person name="Wang F."/>
            <person name="Yang Y."/>
            <person name="An X."/>
            <person name="Dong Z."/>
            <person name="Zhang K."/>
            <person name="Zhang X."/>
            <person name="Luo M.C."/>
            <person name="Dvorak J."/>
            <person name="Tong Y."/>
            <person name="Wang J."/>
            <person name="Yang H."/>
            <person name="Li Z."/>
            <person name="Wang D."/>
            <person name="Zhang A."/>
            <person name="Wang J."/>
        </authorList>
    </citation>
    <scope>NUCLEOTIDE SEQUENCE</scope>
    <source>
        <strain evidence="5">cv. G1812</strain>
    </source>
</reference>
<proteinExistence type="predicted"/>
<protein>
    <recommendedName>
        <fullName evidence="3">Factor of DNA methylation 1-5/IDN2 domain-containing protein</fullName>
    </recommendedName>
</protein>
<dbReference type="OrthoDB" id="706788at2759"/>
<feature type="coiled-coil region" evidence="1">
    <location>
        <begin position="276"/>
        <end position="344"/>
    </location>
</feature>
<dbReference type="Proteomes" id="UP000015106">
    <property type="component" value="Chromosome 2"/>
</dbReference>
<feature type="region of interest" description="Disordered" evidence="2">
    <location>
        <begin position="1"/>
        <end position="30"/>
    </location>
</feature>
<accession>A0A8R7TNE4</accession>
<dbReference type="KEGG" id="tua:125540059"/>
<evidence type="ECO:0000256" key="2">
    <source>
        <dbReference type="SAM" id="MobiDB-lite"/>
    </source>
</evidence>
<dbReference type="PANTHER" id="PTHR21596">
    <property type="entry name" value="RIBONUCLEASE P SUBUNIT P38"/>
    <property type="match status" value="1"/>
</dbReference>
<dbReference type="RefSeq" id="XP_048559589.1">
    <property type="nucleotide sequence ID" value="XM_048703632.1"/>
</dbReference>
<dbReference type="GO" id="GO:0080188">
    <property type="term" value="P:gene silencing by siRNA-directed DNA methylation"/>
    <property type="evidence" value="ECO:0007669"/>
    <property type="project" value="InterPro"/>
</dbReference>
<evidence type="ECO:0000313" key="4">
    <source>
        <dbReference type="EnsemblPlants" id="TuG1812G0200005577.01.T01"/>
    </source>
</evidence>
<dbReference type="PANTHER" id="PTHR21596:SF73">
    <property type="entry name" value="FACTOR OF DNA METHYLATION 1-5_IDN2 DOMAIN-CONTAINING PROTEIN"/>
    <property type="match status" value="1"/>
</dbReference>